<reference evidence="2 3" key="1">
    <citation type="submission" date="2021-05" db="EMBL/GenBank/DDBJ databases">
        <title>Genome Assembly of Synthetic Allotetraploid Brassica napus Reveals Homoeologous Exchanges between Subgenomes.</title>
        <authorList>
            <person name="Davis J.T."/>
        </authorList>
    </citation>
    <scope>NUCLEOTIDE SEQUENCE [LARGE SCALE GENOMIC DNA]</scope>
    <source>
        <strain evidence="3">cv. Da-Ae</strain>
        <tissue evidence="2">Seedling</tissue>
    </source>
</reference>
<name>A0ABQ8B8U5_BRANA</name>
<dbReference type="Proteomes" id="UP000824890">
    <property type="component" value="Unassembled WGS sequence"/>
</dbReference>
<evidence type="ECO:0000313" key="2">
    <source>
        <dbReference type="EMBL" id="KAH0901211.1"/>
    </source>
</evidence>
<evidence type="ECO:0000313" key="3">
    <source>
        <dbReference type="Proteomes" id="UP000824890"/>
    </source>
</evidence>
<accession>A0ABQ8B8U5</accession>
<organism evidence="2 3">
    <name type="scientific">Brassica napus</name>
    <name type="common">Rape</name>
    <dbReference type="NCBI Taxonomy" id="3708"/>
    <lineage>
        <taxon>Eukaryota</taxon>
        <taxon>Viridiplantae</taxon>
        <taxon>Streptophyta</taxon>
        <taxon>Embryophyta</taxon>
        <taxon>Tracheophyta</taxon>
        <taxon>Spermatophyta</taxon>
        <taxon>Magnoliopsida</taxon>
        <taxon>eudicotyledons</taxon>
        <taxon>Gunneridae</taxon>
        <taxon>Pentapetalae</taxon>
        <taxon>rosids</taxon>
        <taxon>malvids</taxon>
        <taxon>Brassicales</taxon>
        <taxon>Brassicaceae</taxon>
        <taxon>Brassiceae</taxon>
        <taxon>Brassica</taxon>
    </lineage>
</organism>
<protein>
    <submittedName>
        <fullName evidence="2">Uncharacterized protein</fullName>
    </submittedName>
</protein>
<dbReference type="EMBL" id="JAGKQM010000011">
    <property type="protein sequence ID" value="KAH0901211.1"/>
    <property type="molecule type" value="Genomic_DNA"/>
</dbReference>
<keyword evidence="3" id="KW-1185">Reference proteome</keyword>
<sequence>FDAPPSPSSTSSLSTLNRSSSSPALMDSTNALMDLSNGSQVVVNNSLSVPLTLSSLVQDCDTASLLMKPASSIVPEPSATSEINVTLASATQDGSTSLNSPQSAQLQNQETKTSDINNSQTLPSENAPCERAFVPTLGAWAKPLLFKPLATPPEPSTPLDYDPVIVGNQLAALWPSLTDEILNKKPKSKHQTRTLQPPVEKLPLPELKADGSLRFPWAARLSPQSRNLYRAAYPTYRLDGTPEISIPSKDPLIPFPPSFVFQSTNALEGPSANDPIPVMQSKTEAAHAHDVPYGPSHTSEVCLGNPIIITSSSSSQSLHEKPVDPHNSVTTFTTLIDSKSIPIDTPIMESTPSNIINNE</sequence>
<feature type="non-terminal residue" evidence="2">
    <location>
        <position position="359"/>
    </location>
</feature>
<evidence type="ECO:0000256" key="1">
    <source>
        <dbReference type="SAM" id="MobiDB-lite"/>
    </source>
</evidence>
<comment type="caution">
    <text evidence="2">The sequence shown here is derived from an EMBL/GenBank/DDBJ whole genome shotgun (WGS) entry which is preliminary data.</text>
</comment>
<feature type="non-terminal residue" evidence="2">
    <location>
        <position position="1"/>
    </location>
</feature>
<gene>
    <name evidence="2" type="ORF">HID58_040714</name>
</gene>
<feature type="region of interest" description="Disordered" evidence="1">
    <location>
        <begin position="1"/>
        <end position="26"/>
    </location>
</feature>
<proteinExistence type="predicted"/>
<feature type="region of interest" description="Disordered" evidence="1">
    <location>
        <begin position="91"/>
        <end position="126"/>
    </location>
</feature>
<feature type="compositionally biased region" description="Polar residues" evidence="1">
    <location>
        <begin position="91"/>
        <end position="124"/>
    </location>
</feature>
<feature type="compositionally biased region" description="Low complexity" evidence="1">
    <location>
        <begin position="8"/>
        <end position="23"/>
    </location>
</feature>